<comment type="caution">
    <text evidence="5">The sequence shown here is derived from an EMBL/GenBank/DDBJ whole genome shotgun (WGS) entry which is preliminary data.</text>
</comment>
<dbReference type="Pfam" id="PF13920">
    <property type="entry name" value="zf-C3HC4_3"/>
    <property type="match status" value="1"/>
</dbReference>
<evidence type="ECO:0000256" key="3">
    <source>
        <dbReference type="SAM" id="MobiDB-lite"/>
    </source>
</evidence>
<dbReference type="SUPFAM" id="SSF57850">
    <property type="entry name" value="RING/U-box"/>
    <property type="match status" value="1"/>
</dbReference>
<gene>
    <name evidence="5" type="ORF">HGRIS_000480</name>
</gene>
<protein>
    <recommendedName>
        <fullName evidence="4">RING-type domain-containing protein</fullName>
    </recommendedName>
</protein>
<evidence type="ECO:0000313" key="6">
    <source>
        <dbReference type="Proteomes" id="UP001556367"/>
    </source>
</evidence>
<evidence type="ECO:0000313" key="5">
    <source>
        <dbReference type="EMBL" id="KAL0958335.1"/>
    </source>
</evidence>
<keyword evidence="1" id="KW-0479">Metal-binding</keyword>
<keyword evidence="1" id="KW-0863">Zinc-finger</keyword>
<dbReference type="InterPro" id="IPR001841">
    <property type="entry name" value="Znf_RING"/>
</dbReference>
<reference evidence="6" key="1">
    <citation type="submission" date="2024-06" db="EMBL/GenBank/DDBJ databases">
        <title>Multi-omics analyses provide insights into the biosynthesis of the anticancer antibiotic pleurotin in Hohenbuehelia grisea.</title>
        <authorList>
            <person name="Weaver J.A."/>
            <person name="Alberti F."/>
        </authorList>
    </citation>
    <scope>NUCLEOTIDE SEQUENCE [LARGE SCALE GENOMIC DNA]</scope>
    <source>
        <strain evidence="6">T-177</strain>
    </source>
</reference>
<dbReference type="PROSITE" id="PS50089">
    <property type="entry name" value="ZF_RING_2"/>
    <property type="match status" value="1"/>
</dbReference>
<dbReference type="PANTHER" id="PTHR23041:SF78">
    <property type="entry name" value="E3 UBIQUITIN-PROTEIN LIGASE RNF4"/>
    <property type="match status" value="1"/>
</dbReference>
<dbReference type="InterPro" id="IPR047134">
    <property type="entry name" value="RNF4"/>
</dbReference>
<evidence type="ECO:0000256" key="2">
    <source>
        <dbReference type="SAM" id="Coils"/>
    </source>
</evidence>
<proteinExistence type="predicted"/>
<feature type="domain" description="RING-type" evidence="4">
    <location>
        <begin position="237"/>
        <end position="280"/>
    </location>
</feature>
<feature type="coiled-coil region" evidence="2">
    <location>
        <begin position="123"/>
        <end position="227"/>
    </location>
</feature>
<feature type="region of interest" description="Disordered" evidence="3">
    <location>
        <begin position="1"/>
        <end position="21"/>
    </location>
</feature>
<name>A0ABR3JSJ3_9AGAR</name>
<sequence>MQPDPPNAILRQPTDGPPTSARDDCFGTLDSFAQRMVRWDVEQKANTDRLLQQITQLQADKQVLLNQCKDQLHSQEMRHQAKELQSLQSAPNDTVQWLRERYNSLQADHYRLEGQRTYAQEMEEKYKKELVNLRLALSDLKKERDDLQHSLDITSQQLDHMADEKMSIYMAQHENLEQLAEVTLKMSDIKDKLDESTEQHQAAMNQLQEATAQLQAAISQRDSLRAVYRAAAAIAMCGICMETMSTACPPRGFHCGHLLCESCSKEWIDVLHKRSCPMCRKDVSRTRKIQGLAEIFDAVTQAAAATED</sequence>
<evidence type="ECO:0000259" key="4">
    <source>
        <dbReference type="PROSITE" id="PS50089"/>
    </source>
</evidence>
<dbReference type="PANTHER" id="PTHR23041">
    <property type="entry name" value="RING FINGER DOMAIN-CONTAINING"/>
    <property type="match status" value="1"/>
</dbReference>
<dbReference type="SMART" id="SM00184">
    <property type="entry name" value="RING"/>
    <property type="match status" value="1"/>
</dbReference>
<keyword evidence="2" id="KW-0175">Coiled coil</keyword>
<keyword evidence="1" id="KW-0862">Zinc</keyword>
<dbReference type="EMBL" id="JASNQZ010000004">
    <property type="protein sequence ID" value="KAL0958335.1"/>
    <property type="molecule type" value="Genomic_DNA"/>
</dbReference>
<dbReference type="InterPro" id="IPR013083">
    <property type="entry name" value="Znf_RING/FYVE/PHD"/>
</dbReference>
<dbReference type="Gene3D" id="3.30.40.10">
    <property type="entry name" value="Zinc/RING finger domain, C3HC4 (zinc finger)"/>
    <property type="match status" value="1"/>
</dbReference>
<keyword evidence="6" id="KW-1185">Reference proteome</keyword>
<organism evidence="5 6">
    <name type="scientific">Hohenbuehelia grisea</name>
    <dbReference type="NCBI Taxonomy" id="104357"/>
    <lineage>
        <taxon>Eukaryota</taxon>
        <taxon>Fungi</taxon>
        <taxon>Dikarya</taxon>
        <taxon>Basidiomycota</taxon>
        <taxon>Agaricomycotina</taxon>
        <taxon>Agaricomycetes</taxon>
        <taxon>Agaricomycetidae</taxon>
        <taxon>Agaricales</taxon>
        <taxon>Pleurotineae</taxon>
        <taxon>Pleurotaceae</taxon>
        <taxon>Hohenbuehelia</taxon>
    </lineage>
</organism>
<dbReference type="Proteomes" id="UP001556367">
    <property type="component" value="Unassembled WGS sequence"/>
</dbReference>
<evidence type="ECO:0000256" key="1">
    <source>
        <dbReference type="PROSITE-ProRule" id="PRU00175"/>
    </source>
</evidence>
<accession>A0ABR3JSJ3</accession>